<dbReference type="AlphaFoldDB" id="A0A1R3KHY4"/>
<sequence>MPTAPSMSSNSKPASIQCARVVLGMVASLGQKLTGCVGCAAGRYCRRRHPLLPCHATFHRCGCGHCRAQCRAPSAAGRLLGHRAGSGTLAWWAHPQRALSRPDHRVRRAVRVIALSLRAAIAAGGWAGLAPAQDFGGGGHAARAGVPCGAQQAPMDARHQRPAHLGRDLADAARRPRNRARGTRRRPQPLRQPCRVGRRGCAGLEHTRVRRGGRALLFRADGPRSVLSSAGRHVTRAAGCAHGLQRC</sequence>
<name>A0A1R3KHY4_COCAP</name>
<gene>
    <name evidence="2" type="ORF">CCACVL1_01467</name>
</gene>
<organism evidence="2 3">
    <name type="scientific">Corchorus capsularis</name>
    <name type="common">Jute</name>
    <dbReference type="NCBI Taxonomy" id="210143"/>
    <lineage>
        <taxon>Eukaryota</taxon>
        <taxon>Viridiplantae</taxon>
        <taxon>Streptophyta</taxon>
        <taxon>Embryophyta</taxon>
        <taxon>Tracheophyta</taxon>
        <taxon>Spermatophyta</taxon>
        <taxon>Magnoliopsida</taxon>
        <taxon>eudicotyledons</taxon>
        <taxon>Gunneridae</taxon>
        <taxon>Pentapetalae</taxon>
        <taxon>rosids</taxon>
        <taxon>malvids</taxon>
        <taxon>Malvales</taxon>
        <taxon>Malvaceae</taxon>
        <taxon>Grewioideae</taxon>
        <taxon>Apeibeae</taxon>
        <taxon>Corchorus</taxon>
    </lineage>
</organism>
<accession>A0A1R3KHY4</accession>
<feature type="compositionally biased region" description="Basic residues" evidence="1">
    <location>
        <begin position="175"/>
        <end position="188"/>
    </location>
</feature>
<proteinExistence type="predicted"/>
<protein>
    <submittedName>
        <fullName evidence="2">Uncharacterized protein</fullName>
    </submittedName>
</protein>
<feature type="region of interest" description="Disordered" evidence="1">
    <location>
        <begin position="163"/>
        <end position="196"/>
    </location>
</feature>
<evidence type="ECO:0000313" key="2">
    <source>
        <dbReference type="EMBL" id="OMP06700.1"/>
    </source>
</evidence>
<dbReference type="EMBL" id="AWWV01004823">
    <property type="protein sequence ID" value="OMP06700.1"/>
    <property type="molecule type" value="Genomic_DNA"/>
</dbReference>
<comment type="caution">
    <text evidence="2">The sequence shown here is derived from an EMBL/GenBank/DDBJ whole genome shotgun (WGS) entry which is preliminary data.</text>
</comment>
<dbReference type="Proteomes" id="UP000188268">
    <property type="component" value="Unassembled WGS sequence"/>
</dbReference>
<feature type="compositionally biased region" description="Basic and acidic residues" evidence="1">
    <location>
        <begin position="165"/>
        <end position="174"/>
    </location>
</feature>
<keyword evidence="3" id="KW-1185">Reference proteome</keyword>
<dbReference type="Gramene" id="OMP06700">
    <property type="protein sequence ID" value="OMP06700"/>
    <property type="gene ID" value="CCACVL1_01467"/>
</dbReference>
<evidence type="ECO:0000256" key="1">
    <source>
        <dbReference type="SAM" id="MobiDB-lite"/>
    </source>
</evidence>
<reference evidence="2 3" key="1">
    <citation type="submission" date="2013-09" db="EMBL/GenBank/DDBJ databases">
        <title>Corchorus capsularis genome sequencing.</title>
        <authorList>
            <person name="Alam M."/>
            <person name="Haque M.S."/>
            <person name="Islam M.S."/>
            <person name="Emdad E.M."/>
            <person name="Islam M.M."/>
            <person name="Ahmed B."/>
            <person name="Halim A."/>
            <person name="Hossen Q.M.M."/>
            <person name="Hossain M.Z."/>
            <person name="Ahmed R."/>
            <person name="Khan M.M."/>
            <person name="Islam R."/>
            <person name="Rashid M.M."/>
            <person name="Khan S.A."/>
            <person name="Rahman M.S."/>
            <person name="Alam M."/>
        </authorList>
    </citation>
    <scope>NUCLEOTIDE SEQUENCE [LARGE SCALE GENOMIC DNA]</scope>
    <source>
        <strain evidence="3">cv. CVL-1</strain>
        <tissue evidence="2">Whole seedling</tissue>
    </source>
</reference>
<evidence type="ECO:0000313" key="3">
    <source>
        <dbReference type="Proteomes" id="UP000188268"/>
    </source>
</evidence>